<dbReference type="InterPro" id="IPR050111">
    <property type="entry name" value="C-type_lectin/snaclec_domain"/>
</dbReference>
<protein>
    <recommendedName>
        <fullName evidence="2">C-type lectin domain-containing protein</fullName>
    </recommendedName>
</protein>
<dbReference type="Gene3D" id="3.10.100.10">
    <property type="entry name" value="Mannose-Binding Protein A, subunit A"/>
    <property type="match status" value="5"/>
</dbReference>
<evidence type="ECO:0000313" key="3">
    <source>
        <dbReference type="EMBL" id="KAK7496496.1"/>
    </source>
</evidence>
<dbReference type="Proteomes" id="UP001519460">
    <property type="component" value="Unassembled WGS sequence"/>
</dbReference>
<evidence type="ECO:0000313" key="4">
    <source>
        <dbReference type="Proteomes" id="UP001519460"/>
    </source>
</evidence>
<name>A0ABD0LA93_9CAEN</name>
<dbReference type="Pfam" id="PF00059">
    <property type="entry name" value="Lectin_C"/>
    <property type="match status" value="2"/>
</dbReference>
<dbReference type="InterPro" id="IPR016186">
    <property type="entry name" value="C-type_lectin-like/link_sf"/>
</dbReference>
<dbReference type="PROSITE" id="PS00615">
    <property type="entry name" value="C_TYPE_LECTIN_1"/>
    <property type="match status" value="2"/>
</dbReference>
<dbReference type="EMBL" id="JACVVK020000066">
    <property type="protein sequence ID" value="KAK7496496.1"/>
    <property type="molecule type" value="Genomic_DNA"/>
</dbReference>
<dbReference type="SMART" id="SM00034">
    <property type="entry name" value="CLECT"/>
    <property type="match status" value="3"/>
</dbReference>
<keyword evidence="4" id="KW-1185">Reference proteome</keyword>
<evidence type="ECO:0000256" key="1">
    <source>
        <dbReference type="ARBA" id="ARBA00023157"/>
    </source>
</evidence>
<dbReference type="SUPFAM" id="SSF56436">
    <property type="entry name" value="C-type lectin-like"/>
    <property type="match status" value="4"/>
</dbReference>
<gene>
    <name evidence="3" type="ORF">BaRGS_00012148</name>
</gene>
<reference evidence="3 4" key="1">
    <citation type="journal article" date="2023" name="Sci. Data">
        <title>Genome assembly of the Korean intertidal mud-creeper Batillaria attramentaria.</title>
        <authorList>
            <person name="Patra A.K."/>
            <person name="Ho P.T."/>
            <person name="Jun S."/>
            <person name="Lee S.J."/>
            <person name="Kim Y."/>
            <person name="Won Y.J."/>
        </authorList>
    </citation>
    <scope>NUCLEOTIDE SEQUENCE [LARGE SCALE GENOMIC DNA]</scope>
    <source>
        <strain evidence="3">Wonlab-2016</strain>
    </source>
</reference>
<dbReference type="PROSITE" id="PS50041">
    <property type="entry name" value="C_TYPE_LECTIN_2"/>
    <property type="match status" value="2"/>
</dbReference>
<feature type="domain" description="C-type lectin" evidence="2">
    <location>
        <begin position="436"/>
        <end position="564"/>
    </location>
</feature>
<proteinExistence type="predicted"/>
<dbReference type="AlphaFoldDB" id="A0ABD0LA93"/>
<dbReference type="CDD" id="cd00037">
    <property type="entry name" value="CLECT"/>
    <property type="match status" value="1"/>
</dbReference>
<evidence type="ECO:0000259" key="2">
    <source>
        <dbReference type="PROSITE" id="PS50041"/>
    </source>
</evidence>
<feature type="domain" description="C-type lectin" evidence="2">
    <location>
        <begin position="331"/>
        <end position="404"/>
    </location>
</feature>
<dbReference type="InterPro" id="IPR018378">
    <property type="entry name" value="C-type_lectin_CS"/>
</dbReference>
<comment type="caution">
    <text evidence="3">The sequence shown here is derived from an EMBL/GenBank/DDBJ whole genome shotgun (WGS) entry which is preliminary data.</text>
</comment>
<keyword evidence="1" id="KW-1015">Disulfide bond</keyword>
<dbReference type="InterPro" id="IPR001304">
    <property type="entry name" value="C-type_lectin-like"/>
</dbReference>
<dbReference type="PANTHER" id="PTHR22803">
    <property type="entry name" value="MANNOSE, PHOSPHOLIPASE, LECTIN RECEPTOR RELATED"/>
    <property type="match status" value="1"/>
</dbReference>
<accession>A0ABD0LA93</accession>
<dbReference type="InterPro" id="IPR016187">
    <property type="entry name" value="CTDL_fold"/>
</dbReference>
<organism evidence="3 4">
    <name type="scientific">Batillaria attramentaria</name>
    <dbReference type="NCBI Taxonomy" id="370345"/>
    <lineage>
        <taxon>Eukaryota</taxon>
        <taxon>Metazoa</taxon>
        <taxon>Spiralia</taxon>
        <taxon>Lophotrochozoa</taxon>
        <taxon>Mollusca</taxon>
        <taxon>Gastropoda</taxon>
        <taxon>Caenogastropoda</taxon>
        <taxon>Sorbeoconcha</taxon>
        <taxon>Cerithioidea</taxon>
        <taxon>Batillariidae</taxon>
        <taxon>Batillaria</taxon>
    </lineage>
</organism>
<sequence>MMRAAHNNGKNVSVWLGCFTTWHTRPPIPIPRQQYRSCTIRNSSTFDLACPSYSAHPAMGTARFTRPITTYLNHLSLMSSHGLSGVTGQCGTGWLQAGDYCYWLSTKLVSFQDAESVCAEKEASLVSLATPRDMEPILHSVSSPACSVLSGGLLHRSRCSDLAAPLCRRSAWTSCYKTFPQKVSYADAVSNCQQHSSTLLPAPFTDTVRSIVQQSVVCDTSDNDVWLRSSTVGSGPFQTPAGEGSAASGTSCIFVSVQYNLLAMTGNCLDERRFICTKPFGQTDAVWSNGYCFDSRPYVCEISASDDVTNVSLSGSCDNGWQLQGEQCYLLGANKNFTQARDFCRASGGSLAIVHTALEEAYLAGEPNDAGQGEDCVQMVGAADVRAGAWNDNNCSKSSDYICQKAATMTGSVTRSTSPTVPWSAECGPGWVYARQTSGCYLLVTDDVNTWRAARADCRRRGGDLISITSHREQTQLQAMASSSVVVLNADSWGGLWIGTSDNTKEGGWEWSDGSPFRYINWDAGQPDNRGWGGEEQDCGVAVPAHQMMWDDRDCVETHHYICEKPAAQVTQPTLVPLSSTSPRGE</sequence>